<dbReference type="GO" id="GO:0005524">
    <property type="term" value="F:ATP binding"/>
    <property type="evidence" value="ECO:0007669"/>
    <property type="project" value="UniProtKB-KW"/>
</dbReference>
<dbReference type="Pfam" id="PF05970">
    <property type="entry name" value="PIF1"/>
    <property type="match status" value="1"/>
</dbReference>
<keyword evidence="1 4" id="KW-0347">Helicase</keyword>
<dbReference type="GO" id="GO:0043139">
    <property type="term" value="F:5'-3' DNA helicase activity"/>
    <property type="evidence" value="ECO:0007669"/>
    <property type="project" value="UniProtKB-EC"/>
</dbReference>
<dbReference type="EMBL" id="BKCJ010002873">
    <property type="protein sequence ID" value="GEU51474.1"/>
    <property type="molecule type" value="Genomic_DNA"/>
</dbReference>
<name>A0A6L2KUA7_TANCI</name>
<dbReference type="InterPro" id="IPR010285">
    <property type="entry name" value="DNA_helicase_pif1-like_DEAD"/>
</dbReference>
<sequence length="513" mass="56751">MKTKRKLVPKSTPVVGDPTIVRSAIVDRVPNVQLNASTKRQRLCGSNSVSSVAVGVGPFGVHSVAPVDVNALSYAGTSRSLLMLQTNVIFLTTGTSQPGLMLEGCQAVPVIGIEPQIAPASLQTQRMASNVNSHSRARRDRTRHNSATAVNYSNQGLGGSGSTSEYKHIGNCVHTCQHCGALFWFEQRLKNTPNGVRPSYNRCCRAGRVALRTYQIYLVQLFRTAQEKFEDTHIPDFKIRLYNVVGAQEYEIPTGYMLGGPRYMYSHYLNALAICRVHGNPSYFIMFTCNVKWFEIADYMLQFSLLTTTDRADVVDRVFELKIHQFVNYLRDTRPFGKVVAELPLQDEDPEGYIVVSELMMHGPCGLANPSGVCTQNSSRCKKDFPKEYCDQTYVDKSSFVHYKRRDTGATMTRQSGTDQVVARISRNTATPMGTTATASTSRSQKTIFYTLRCEGKIVLAVASSDIASLLLSAGGTAHSRFKILLDLTDTSVCAIKKNTQMVDLLKETCLIV</sequence>
<evidence type="ECO:0000313" key="4">
    <source>
        <dbReference type="EMBL" id="GEU51474.1"/>
    </source>
</evidence>
<comment type="similarity">
    <text evidence="1">Belongs to the helicase family.</text>
</comment>
<evidence type="ECO:0000259" key="3">
    <source>
        <dbReference type="Pfam" id="PF14214"/>
    </source>
</evidence>
<dbReference type="Pfam" id="PF14214">
    <property type="entry name" value="Helitron_like_N"/>
    <property type="match status" value="1"/>
</dbReference>
<keyword evidence="1" id="KW-0547">Nucleotide-binding</keyword>
<organism evidence="4">
    <name type="scientific">Tanacetum cinerariifolium</name>
    <name type="common">Dalmatian daisy</name>
    <name type="synonym">Chrysanthemum cinerariifolium</name>
    <dbReference type="NCBI Taxonomy" id="118510"/>
    <lineage>
        <taxon>Eukaryota</taxon>
        <taxon>Viridiplantae</taxon>
        <taxon>Streptophyta</taxon>
        <taxon>Embryophyta</taxon>
        <taxon>Tracheophyta</taxon>
        <taxon>Spermatophyta</taxon>
        <taxon>Magnoliopsida</taxon>
        <taxon>eudicotyledons</taxon>
        <taxon>Gunneridae</taxon>
        <taxon>Pentapetalae</taxon>
        <taxon>asterids</taxon>
        <taxon>campanulids</taxon>
        <taxon>Asterales</taxon>
        <taxon>Asteraceae</taxon>
        <taxon>Asteroideae</taxon>
        <taxon>Anthemideae</taxon>
        <taxon>Anthemidinae</taxon>
        <taxon>Tanacetum</taxon>
    </lineage>
</organism>
<dbReference type="InterPro" id="IPR025476">
    <property type="entry name" value="Helitron_helicase-like"/>
</dbReference>
<protein>
    <recommendedName>
        <fullName evidence="1">ATP-dependent DNA helicase</fullName>
        <ecNumber evidence="1">5.6.2.3</ecNumber>
    </recommendedName>
</protein>
<proteinExistence type="inferred from homology"/>
<dbReference type="GO" id="GO:0000723">
    <property type="term" value="P:telomere maintenance"/>
    <property type="evidence" value="ECO:0007669"/>
    <property type="project" value="InterPro"/>
</dbReference>
<feature type="domain" description="Helitron helicase-like" evidence="3">
    <location>
        <begin position="257"/>
        <end position="341"/>
    </location>
</feature>
<comment type="caution">
    <text evidence="4">The sequence shown here is derived from an EMBL/GenBank/DDBJ whole genome shotgun (WGS) entry which is preliminary data.</text>
</comment>
<dbReference type="AlphaFoldDB" id="A0A6L2KUA7"/>
<keyword evidence="1" id="KW-0234">DNA repair</keyword>
<keyword evidence="1" id="KW-0233">DNA recombination</keyword>
<comment type="cofactor">
    <cofactor evidence="1">
        <name>Mg(2+)</name>
        <dbReference type="ChEBI" id="CHEBI:18420"/>
    </cofactor>
</comment>
<accession>A0A6L2KUA7</accession>
<keyword evidence="1" id="KW-0067">ATP-binding</keyword>
<feature type="domain" description="DNA helicase Pif1-like DEAD-box helicase" evidence="2">
    <location>
        <begin position="433"/>
        <end position="513"/>
    </location>
</feature>
<keyword evidence="1" id="KW-0378">Hydrolase</keyword>
<dbReference type="GO" id="GO:0006310">
    <property type="term" value="P:DNA recombination"/>
    <property type="evidence" value="ECO:0007669"/>
    <property type="project" value="UniProtKB-KW"/>
</dbReference>
<evidence type="ECO:0000259" key="2">
    <source>
        <dbReference type="Pfam" id="PF05970"/>
    </source>
</evidence>
<dbReference type="GO" id="GO:0006281">
    <property type="term" value="P:DNA repair"/>
    <property type="evidence" value="ECO:0007669"/>
    <property type="project" value="UniProtKB-KW"/>
</dbReference>
<reference evidence="4" key="1">
    <citation type="journal article" date="2019" name="Sci. Rep.">
        <title>Draft genome of Tanacetum cinerariifolium, the natural source of mosquito coil.</title>
        <authorList>
            <person name="Yamashiro T."/>
            <person name="Shiraishi A."/>
            <person name="Satake H."/>
            <person name="Nakayama K."/>
        </authorList>
    </citation>
    <scope>NUCLEOTIDE SEQUENCE</scope>
</reference>
<keyword evidence="1" id="KW-0227">DNA damage</keyword>
<evidence type="ECO:0000256" key="1">
    <source>
        <dbReference type="RuleBase" id="RU363044"/>
    </source>
</evidence>
<comment type="catalytic activity">
    <reaction evidence="1">
        <text>ATP + H2O = ADP + phosphate + H(+)</text>
        <dbReference type="Rhea" id="RHEA:13065"/>
        <dbReference type="ChEBI" id="CHEBI:15377"/>
        <dbReference type="ChEBI" id="CHEBI:15378"/>
        <dbReference type="ChEBI" id="CHEBI:30616"/>
        <dbReference type="ChEBI" id="CHEBI:43474"/>
        <dbReference type="ChEBI" id="CHEBI:456216"/>
        <dbReference type="EC" id="5.6.2.3"/>
    </reaction>
</comment>
<dbReference type="EC" id="5.6.2.3" evidence="1"/>
<dbReference type="PANTHER" id="PTHR10492:SF96">
    <property type="entry name" value="ATP-DEPENDENT DNA HELICASE"/>
    <property type="match status" value="1"/>
</dbReference>
<gene>
    <name evidence="4" type="ORF">Tci_023452</name>
</gene>
<dbReference type="GO" id="GO:0016787">
    <property type="term" value="F:hydrolase activity"/>
    <property type="evidence" value="ECO:0007669"/>
    <property type="project" value="UniProtKB-KW"/>
</dbReference>
<dbReference type="PANTHER" id="PTHR10492">
    <property type="match status" value="1"/>
</dbReference>